<dbReference type="Gene3D" id="2.30.42.10">
    <property type="match status" value="1"/>
</dbReference>
<proteinExistence type="inferred from homology"/>
<dbReference type="SUPFAM" id="SSF50156">
    <property type="entry name" value="PDZ domain-like"/>
    <property type="match status" value="1"/>
</dbReference>
<dbReference type="GO" id="GO:0007165">
    <property type="term" value="P:signal transduction"/>
    <property type="evidence" value="ECO:0007669"/>
    <property type="project" value="TreeGrafter"/>
</dbReference>
<feature type="signal peptide" evidence="6">
    <location>
        <begin position="1"/>
        <end position="27"/>
    </location>
</feature>
<dbReference type="PANTHER" id="PTHR32060:SF30">
    <property type="entry name" value="CARBOXY-TERMINAL PROCESSING PROTEASE CTPA"/>
    <property type="match status" value="1"/>
</dbReference>
<dbReference type="InterPro" id="IPR036034">
    <property type="entry name" value="PDZ_sf"/>
</dbReference>
<evidence type="ECO:0000256" key="1">
    <source>
        <dbReference type="ARBA" id="ARBA00009179"/>
    </source>
</evidence>
<dbReference type="AlphaFoldDB" id="A0A8J7TP84"/>
<evidence type="ECO:0000259" key="7">
    <source>
        <dbReference type="PROSITE" id="PS50106"/>
    </source>
</evidence>
<dbReference type="Proteomes" id="UP000664277">
    <property type="component" value="Unassembled WGS sequence"/>
</dbReference>
<organism evidence="8 9">
    <name type="scientific">Candidatus Obscuribacter phosphatis</name>
    <dbReference type="NCBI Taxonomy" id="1906157"/>
    <lineage>
        <taxon>Bacteria</taxon>
        <taxon>Bacillati</taxon>
        <taxon>Candidatus Melainabacteria</taxon>
        <taxon>Candidatus Obscuribacterales</taxon>
        <taxon>Candidatus Obscuribacteraceae</taxon>
        <taxon>Candidatus Obscuribacter</taxon>
    </lineage>
</organism>
<dbReference type="SUPFAM" id="SSF52096">
    <property type="entry name" value="ClpP/crotonase"/>
    <property type="match status" value="1"/>
</dbReference>
<dbReference type="EMBL" id="JAFLCK010000044">
    <property type="protein sequence ID" value="MBN8662585.1"/>
    <property type="molecule type" value="Genomic_DNA"/>
</dbReference>
<reference evidence="8" key="1">
    <citation type="submission" date="2021-02" db="EMBL/GenBank/DDBJ databases">
        <title>Genome-Resolved Metagenomics of a Microbial Community Performing Photosynthetic Biological Nutrient Removal.</title>
        <authorList>
            <person name="Mcdaniel E.A."/>
        </authorList>
    </citation>
    <scope>NUCLEOTIDE SEQUENCE</scope>
    <source>
        <strain evidence="8">UWPOB_OBS1</strain>
    </source>
</reference>
<evidence type="ECO:0000313" key="8">
    <source>
        <dbReference type="EMBL" id="MBN8662585.1"/>
    </source>
</evidence>
<keyword evidence="6" id="KW-0732">Signal</keyword>
<comment type="caution">
    <text evidence="8">The sequence shown here is derived from an EMBL/GenBank/DDBJ whole genome shotgun (WGS) entry which is preliminary data.</text>
</comment>
<dbReference type="Pfam" id="PF00595">
    <property type="entry name" value="PDZ"/>
    <property type="match status" value="1"/>
</dbReference>
<keyword evidence="4 5" id="KW-0720">Serine protease</keyword>
<dbReference type="PANTHER" id="PTHR32060">
    <property type="entry name" value="TAIL-SPECIFIC PROTEASE"/>
    <property type="match status" value="1"/>
</dbReference>
<dbReference type="InterPro" id="IPR005151">
    <property type="entry name" value="Tail-specific_protease"/>
</dbReference>
<dbReference type="PROSITE" id="PS50106">
    <property type="entry name" value="PDZ"/>
    <property type="match status" value="1"/>
</dbReference>
<dbReference type="GO" id="GO:0006508">
    <property type="term" value="P:proteolysis"/>
    <property type="evidence" value="ECO:0007669"/>
    <property type="project" value="UniProtKB-KW"/>
</dbReference>
<gene>
    <name evidence="8" type="ORF">J0M35_19610</name>
</gene>
<evidence type="ECO:0000256" key="3">
    <source>
        <dbReference type="ARBA" id="ARBA00022801"/>
    </source>
</evidence>
<dbReference type="GO" id="GO:0030288">
    <property type="term" value="C:outer membrane-bounded periplasmic space"/>
    <property type="evidence" value="ECO:0007669"/>
    <property type="project" value="TreeGrafter"/>
</dbReference>
<feature type="chain" id="PRO_5035319977" evidence="6">
    <location>
        <begin position="28"/>
        <end position="405"/>
    </location>
</feature>
<dbReference type="GO" id="GO:0004175">
    <property type="term" value="F:endopeptidase activity"/>
    <property type="evidence" value="ECO:0007669"/>
    <property type="project" value="TreeGrafter"/>
</dbReference>
<dbReference type="CDD" id="cd06782">
    <property type="entry name" value="cpPDZ_CPP-like"/>
    <property type="match status" value="1"/>
</dbReference>
<dbReference type="SMART" id="SM00228">
    <property type="entry name" value="PDZ"/>
    <property type="match status" value="1"/>
</dbReference>
<dbReference type="Pfam" id="PF03572">
    <property type="entry name" value="Peptidase_S41"/>
    <property type="match status" value="1"/>
</dbReference>
<evidence type="ECO:0000256" key="2">
    <source>
        <dbReference type="ARBA" id="ARBA00022670"/>
    </source>
</evidence>
<accession>A0A8J7TP84</accession>
<name>A0A8J7TP84_9BACT</name>
<dbReference type="InterPro" id="IPR004447">
    <property type="entry name" value="Peptidase_S41A"/>
</dbReference>
<comment type="similarity">
    <text evidence="1 5">Belongs to the peptidase S41A family.</text>
</comment>
<dbReference type="Pfam" id="PF14684">
    <property type="entry name" value="Tricorn_C1"/>
    <property type="match status" value="1"/>
</dbReference>
<keyword evidence="3 5" id="KW-0378">Hydrolase</keyword>
<dbReference type="Gene3D" id="3.90.226.10">
    <property type="entry name" value="2-enoyl-CoA Hydratase, Chain A, domain 1"/>
    <property type="match status" value="1"/>
</dbReference>
<dbReference type="NCBIfam" id="TIGR00225">
    <property type="entry name" value="prc"/>
    <property type="match status" value="1"/>
</dbReference>
<evidence type="ECO:0000256" key="6">
    <source>
        <dbReference type="SAM" id="SignalP"/>
    </source>
</evidence>
<evidence type="ECO:0000256" key="4">
    <source>
        <dbReference type="ARBA" id="ARBA00022825"/>
    </source>
</evidence>
<dbReference type="GO" id="GO:0008236">
    <property type="term" value="F:serine-type peptidase activity"/>
    <property type="evidence" value="ECO:0007669"/>
    <property type="project" value="UniProtKB-KW"/>
</dbReference>
<dbReference type="CDD" id="cd07560">
    <property type="entry name" value="Peptidase_S41_CPP"/>
    <property type="match status" value="1"/>
</dbReference>
<feature type="domain" description="PDZ" evidence="7">
    <location>
        <begin position="112"/>
        <end position="168"/>
    </location>
</feature>
<dbReference type="InterPro" id="IPR028204">
    <property type="entry name" value="Tricorn_C1"/>
</dbReference>
<sequence length="405" mass="44418">MSKWKRIASFLMLAFVAATNLTLPAMGHRVQPVDIYHRAWQLVRDNYYDANFNGRNWSELEHKFDSQIKTTADAHKYVKVMLESLNDPYTRFLDPRAFQDENDAIDARIVGIGINLTQSKDLQRLIINRVIEGGPAEQSGVKSNDEIAAIDGFNATGMTPDQAADRIRGKAGTPVQLTLRNSKEVKTVNIVRQQIQIKAATWRLDKSTNIGYITLHTFISNDAAAEFKEALRNLAKADGLIIDLRDNPGGLLSNALDIANMLLEGGAIVSTISRHGRHTDIADGSPVTHQPIVILVDNESASASEILASALKDNGRAIIVGEKTYGKGLVQEINRLPGGAAVHITVSRYLTPSGLDINKVGVIPDITITGKGEQERVARECLKEKIASLKPIRTSSRELDLALTK</sequence>
<keyword evidence="2 5" id="KW-0645">Protease</keyword>
<evidence type="ECO:0000256" key="5">
    <source>
        <dbReference type="RuleBase" id="RU004404"/>
    </source>
</evidence>
<dbReference type="SMART" id="SM00245">
    <property type="entry name" value="TSPc"/>
    <property type="match status" value="1"/>
</dbReference>
<dbReference type="Gene3D" id="3.30.750.44">
    <property type="match status" value="1"/>
</dbReference>
<dbReference type="InterPro" id="IPR029045">
    <property type="entry name" value="ClpP/crotonase-like_dom_sf"/>
</dbReference>
<evidence type="ECO:0000313" key="9">
    <source>
        <dbReference type="Proteomes" id="UP000664277"/>
    </source>
</evidence>
<dbReference type="InterPro" id="IPR001478">
    <property type="entry name" value="PDZ"/>
</dbReference>
<protein>
    <submittedName>
        <fullName evidence="8">S41 family peptidase</fullName>
    </submittedName>
</protein>